<keyword evidence="2" id="KW-1185">Reference proteome</keyword>
<organism evidence="1">
    <name type="scientific">Oryza nivara</name>
    <name type="common">Indian wild rice</name>
    <name type="synonym">Oryza sativa f. spontanea</name>
    <dbReference type="NCBI Taxonomy" id="4536"/>
    <lineage>
        <taxon>Eukaryota</taxon>
        <taxon>Viridiplantae</taxon>
        <taxon>Streptophyta</taxon>
        <taxon>Embryophyta</taxon>
        <taxon>Tracheophyta</taxon>
        <taxon>Spermatophyta</taxon>
        <taxon>Magnoliopsida</taxon>
        <taxon>Liliopsida</taxon>
        <taxon>Poales</taxon>
        <taxon>Poaceae</taxon>
        <taxon>BOP clade</taxon>
        <taxon>Oryzoideae</taxon>
        <taxon>Oryzeae</taxon>
        <taxon>Oryzinae</taxon>
        <taxon>Oryza</taxon>
    </lineage>
</organism>
<reference evidence="1" key="1">
    <citation type="submission" date="2015-04" db="UniProtKB">
        <authorList>
            <consortium name="EnsemblPlants"/>
        </authorList>
    </citation>
    <scope>IDENTIFICATION</scope>
    <source>
        <strain evidence="1">SL10</strain>
    </source>
</reference>
<dbReference type="Proteomes" id="UP000006591">
    <property type="component" value="Chromosome 1"/>
</dbReference>
<name>A0A0E0FL04_ORYNI</name>
<reference evidence="1" key="2">
    <citation type="submission" date="2018-04" db="EMBL/GenBank/DDBJ databases">
        <title>OnivRS2 (Oryza nivara Reference Sequence Version 2).</title>
        <authorList>
            <person name="Zhang J."/>
            <person name="Kudrna D."/>
            <person name="Lee S."/>
            <person name="Talag J."/>
            <person name="Rajasekar S."/>
            <person name="Welchert J."/>
            <person name="Hsing Y.-I."/>
            <person name="Wing R.A."/>
        </authorList>
    </citation>
    <scope>NUCLEOTIDE SEQUENCE [LARGE SCALE GENOMIC DNA]</scope>
</reference>
<evidence type="ECO:0000313" key="1">
    <source>
        <dbReference type="EnsemblPlants" id="ONIVA01G16060.1"/>
    </source>
</evidence>
<evidence type="ECO:0000313" key="2">
    <source>
        <dbReference type="Proteomes" id="UP000006591"/>
    </source>
</evidence>
<sequence length="134" mass="15021">MEKTSPASPPSPLPVSWFAAAAAVPTPWAGYGGYRPACRGLLRGCDVMRCATRWRRNPLETTAAGAGWKRKGDSLDRGFPFALALVMCETVDERDRVVSAMSLRDTARSRAFLVRERPYYHTHANFTKIKHFNY</sequence>
<proteinExistence type="predicted"/>
<dbReference type="EnsemblPlants" id="ONIVA01G16060.1">
    <property type="protein sequence ID" value="ONIVA01G16060.1"/>
    <property type="gene ID" value="ONIVA01G16060"/>
</dbReference>
<dbReference type="AlphaFoldDB" id="A0A0E0FL04"/>
<protein>
    <submittedName>
        <fullName evidence="1">Uncharacterized protein</fullName>
    </submittedName>
</protein>
<accession>A0A0E0FL04</accession>
<dbReference type="HOGENOM" id="CLU_1899546_0_0_1"/>
<dbReference type="Gramene" id="ONIVA01G16060.1">
    <property type="protein sequence ID" value="ONIVA01G16060.1"/>
    <property type="gene ID" value="ONIVA01G16060"/>
</dbReference>